<reference evidence="1" key="1">
    <citation type="submission" date="2023-04" db="EMBL/GenBank/DDBJ databases">
        <title>Draft Genome sequencing of Naganishia species isolated from polar environments using Oxford Nanopore Technology.</title>
        <authorList>
            <person name="Leo P."/>
            <person name="Venkateswaran K."/>
        </authorList>
    </citation>
    <scope>NUCLEOTIDE SEQUENCE</scope>
    <source>
        <strain evidence="1">MNA-CCFEE 5262</strain>
    </source>
</reference>
<evidence type="ECO:0000313" key="1">
    <source>
        <dbReference type="EMBL" id="KAJ9112132.1"/>
    </source>
</evidence>
<evidence type="ECO:0000313" key="2">
    <source>
        <dbReference type="Proteomes" id="UP001230649"/>
    </source>
</evidence>
<keyword evidence="2" id="KW-1185">Reference proteome</keyword>
<organism evidence="1 2">
    <name type="scientific">Naganishia adeliensis</name>
    <dbReference type="NCBI Taxonomy" id="92952"/>
    <lineage>
        <taxon>Eukaryota</taxon>
        <taxon>Fungi</taxon>
        <taxon>Dikarya</taxon>
        <taxon>Basidiomycota</taxon>
        <taxon>Agaricomycotina</taxon>
        <taxon>Tremellomycetes</taxon>
        <taxon>Filobasidiales</taxon>
        <taxon>Filobasidiaceae</taxon>
        <taxon>Naganishia</taxon>
    </lineage>
</organism>
<dbReference type="EMBL" id="JASBWS010000016">
    <property type="protein sequence ID" value="KAJ9112132.1"/>
    <property type="molecule type" value="Genomic_DNA"/>
</dbReference>
<accession>A0ACC2WKG6</accession>
<name>A0ACC2WKG6_9TREE</name>
<gene>
    <name evidence="1" type="ORF">QFC20_002313</name>
</gene>
<comment type="caution">
    <text evidence="1">The sequence shown here is derived from an EMBL/GenBank/DDBJ whole genome shotgun (WGS) entry which is preliminary data.</text>
</comment>
<protein>
    <submittedName>
        <fullName evidence="1">Uncharacterized protein</fullName>
    </submittedName>
</protein>
<sequence>MDLSSLYTTLASPPGQLQQAEIDMMEKFKTAALSITNLYKSSVHTSKHAYSAGYGACLPVVHDTLLKHDRTSDSNDIQQILQASLSGPSSSPLHTQAVHGSQQHLRQVAREQDESTAGRTLARLMDWIEARQEAMKLEAEDEQEEEQREADAAQERENSKQRLLKKAATSGTNTSLGASSVSGPSLQPIDNNRATDSAFVAPPSASIRQRDALVKAVELARSRSRSASAQNIPTSTTAPAVAPTHNEMAGFSATQSEPVIRAASSPVPVSSPVVPSSPMTTFTTRPLKPYPLHHQKSVGRMNNMKAPSPNNQFKPSLPESIPFFSLFQTSASMDSFDEINHDASVPGTGSLDAEIGGKRSHESVFGGTTGINSFSARHSTGRRRGGNGGERDNTRHHGAKGVFGGMDGAEPSSEDDRQRKRQTRR</sequence>
<dbReference type="Proteomes" id="UP001230649">
    <property type="component" value="Unassembled WGS sequence"/>
</dbReference>
<proteinExistence type="predicted"/>